<dbReference type="Pfam" id="PF13360">
    <property type="entry name" value="PQQ_2"/>
    <property type="match status" value="1"/>
</dbReference>
<gene>
    <name evidence="2" type="ORF">EGI31_19070</name>
</gene>
<reference evidence="2 3" key="1">
    <citation type="submission" date="2018-11" db="EMBL/GenBank/DDBJ databases">
        <title>Novel bacteria species description.</title>
        <authorList>
            <person name="Han J.-H."/>
        </authorList>
    </citation>
    <scope>NUCLEOTIDE SEQUENCE [LARGE SCALE GENOMIC DNA]</scope>
    <source>
        <strain evidence="2 3">KCTC23259</strain>
    </source>
</reference>
<organism evidence="2 3">
    <name type="scientific">Lacihabitans soyangensis</name>
    <dbReference type="NCBI Taxonomy" id="869394"/>
    <lineage>
        <taxon>Bacteria</taxon>
        <taxon>Pseudomonadati</taxon>
        <taxon>Bacteroidota</taxon>
        <taxon>Cytophagia</taxon>
        <taxon>Cytophagales</taxon>
        <taxon>Leadbetterellaceae</taxon>
        <taxon>Lacihabitans</taxon>
    </lineage>
</organism>
<dbReference type="Gene3D" id="2.130.10.10">
    <property type="entry name" value="YVTN repeat-like/Quinoprotein amine dehydrogenase"/>
    <property type="match status" value="1"/>
</dbReference>
<comment type="caution">
    <text evidence="2">The sequence shown here is derived from an EMBL/GenBank/DDBJ whole genome shotgun (WGS) entry which is preliminary data.</text>
</comment>
<dbReference type="InterPro" id="IPR015943">
    <property type="entry name" value="WD40/YVTN_repeat-like_dom_sf"/>
</dbReference>
<dbReference type="InterPro" id="IPR013783">
    <property type="entry name" value="Ig-like_fold"/>
</dbReference>
<dbReference type="SUPFAM" id="SSF49299">
    <property type="entry name" value="PKD domain"/>
    <property type="match status" value="1"/>
</dbReference>
<name>A0AAE3KXI2_9BACT</name>
<dbReference type="Gene3D" id="2.40.10.480">
    <property type="match status" value="1"/>
</dbReference>
<keyword evidence="3" id="KW-1185">Reference proteome</keyword>
<proteinExistence type="predicted"/>
<dbReference type="InterPro" id="IPR002372">
    <property type="entry name" value="PQQ_rpt_dom"/>
</dbReference>
<evidence type="ECO:0000313" key="3">
    <source>
        <dbReference type="Proteomes" id="UP001204144"/>
    </source>
</evidence>
<sequence>MTSKRIFQINTVISATLILFLGCKRSISDINPIENLAKSKFTFELKENGVVEFKNQSENTLRYEWSFSDNQTSTEKNPKISFKQNGNCSSKLIAFNQFSKDSTQVDIKVSNVSVEKIDYVFVCDDESNCSLIDAKSGNIISKTELPVNPGSGMDGSPTYSNGMILVPANNYPNGKLIALDIINGKSQWEFTTKRGIRSTPIVKDNKVFFTSSNWGGSSAILYCIESSTGQIVWENELIFAGDSSPTIKDNSIFIGSVDGIYIIDVLTGKYSNTKFNGFRPKSVSAASSYDSSPCVNGTEVYHCQNRNFTNEPFSQIFTYDTQSKKSNKLFELSPRTMSSPTYIDQSLIINNQTSLVIFDINKKNFKWVFKFPVNTNKSRPFPFSFDSSPKVNQNSIYAVGNGKLFSIDLLTGKENWRYGEEIIT</sequence>
<dbReference type="Proteomes" id="UP001204144">
    <property type="component" value="Unassembled WGS sequence"/>
</dbReference>
<dbReference type="InterPro" id="IPR018391">
    <property type="entry name" value="PQQ_b-propeller_rpt"/>
</dbReference>
<dbReference type="EMBL" id="RJUF01000180">
    <property type="protein sequence ID" value="MCP9765040.1"/>
    <property type="molecule type" value="Genomic_DNA"/>
</dbReference>
<feature type="domain" description="Pyrrolo-quinoline quinone repeat" evidence="1">
    <location>
        <begin position="116"/>
        <end position="287"/>
    </location>
</feature>
<evidence type="ECO:0000259" key="1">
    <source>
        <dbReference type="Pfam" id="PF13360"/>
    </source>
</evidence>
<dbReference type="SUPFAM" id="SSF50998">
    <property type="entry name" value="Quinoprotein alcohol dehydrogenase-like"/>
    <property type="match status" value="2"/>
</dbReference>
<dbReference type="InterPro" id="IPR035986">
    <property type="entry name" value="PKD_dom_sf"/>
</dbReference>
<dbReference type="SMART" id="SM00564">
    <property type="entry name" value="PQQ"/>
    <property type="match status" value="4"/>
</dbReference>
<dbReference type="Gene3D" id="2.40.128.630">
    <property type="match status" value="1"/>
</dbReference>
<protein>
    <recommendedName>
        <fullName evidence="1">Pyrrolo-quinoline quinone repeat domain-containing protein</fullName>
    </recommendedName>
</protein>
<dbReference type="Gene3D" id="2.60.40.10">
    <property type="entry name" value="Immunoglobulins"/>
    <property type="match status" value="1"/>
</dbReference>
<accession>A0AAE3KXI2</accession>
<dbReference type="RefSeq" id="WP_255038725.1">
    <property type="nucleotide sequence ID" value="NZ_RJUF01000180.1"/>
</dbReference>
<dbReference type="AlphaFoldDB" id="A0AAE3KXI2"/>
<dbReference type="InterPro" id="IPR011047">
    <property type="entry name" value="Quinoprotein_ADH-like_sf"/>
</dbReference>
<dbReference type="PROSITE" id="PS51257">
    <property type="entry name" value="PROKAR_LIPOPROTEIN"/>
    <property type="match status" value="1"/>
</dbReference>
<evidence type="ECO:0000313" key="2">
    <source>
        <dbReference type="EMBL" id="MCP9765040.1"/>
    </source>
</evidence>